<evidence type="ECO:0000256" key="1">
    <source>
        <dbReference type="SAM" id="Coils"/>
    </source>
</evidence>
<dbReference type="Proteomes" id="UP001470230">
    <property type="component" value="Unassembled WGS sequence"/>
</dbReference>
<keyword evidence="1" id="KW-0175">Coiled coil</keyword>
<proteinExistence type="predicted"/>
<dbReference type="EMBL" id="JAPFFF010000001">
    <property type="protein sequence ID" value="KAK8900259.1"/>
    <property type="molecule type" value="Genomic_DNA"/>
</dbReference>
<evidence type="ECO:0000313" key="2">
    <source>
        <dbReference type="EMBL" id="KAK8900259.1"/>
    </source>
</evidence>
<accession>A0ABR2LAC1</accession>
<feature type="coiled-coil region" evidence="1">
    <location>
        <begin position="258"/>
        <end position="371"/>
    </location>
</feature>
<organism evidence="2 3">
    <name type="scientific">Tritrichomonas musculus</name>
    <dbReference type="NCBI Taxonomy" id="1915356"/>
    <lineage>
        <taxon>Eukaryota</taxon>
        <taxon>Metamonada</taxon>
        <taxon>Parabasalia</taxon>
        <taxon>Tritrichomonadida</taxon>
        <taxon>Tritrichomonadidae</taxon>
        <taxon>Tritrichomonas</taxon>
    </lineage>
</organism>
<feature type="coiled-coil region" evidence="1">
    <location>
        <begin position="48"/>
        <end position="75"/>
    </location>
</feature>
<protein>
    <submittedName>
        <fullName evidence="2">Uncharacterized protein</fullName>
    </submittedName>
</protein>
<reference evidence="2 3" key="1">
    <citation type="submission" date="2024-04" db="EMBL/GenBank/DDBJ databases">
        <title>Tritrichomonas musculus Genome.</title>
        <authorList>
            <person name="Alves-Ferreira E."/>
            <person name="Grigg M."/>
            <person name="Lorenzi H."/>
            <person name="Galac M."/>
        </authorList>
    </citation>
    <scope>NUCLEOTIDE SEQUENCE [LARGE SCALE GENOMIC DNA]</scope>
    <source>
        <strain evidence="2 3">EAF2021</strain>
    </source>
</reference>
<comment type="caution">
    <text evidence="2">The sequence shown here is derived from an EMBL/GenBank/DDBJ whole genome shotgun (WGS) entry which is preliminary data.</text>
</comment>
<evidence type="ECO:0000313" key="3">
    <source>
        <dbReference type="Proteomes" id="UP001470230"/>
    </source>
</evidence>
<feature type="coiled-coil region" evidence="1">
    <location>
        <begin position="141"/>
        <end position="182"/>
    </location>
</feature>
<sequence>MAFQSPKSNSLKSIPVETINQTQKSPQFRKSLMSFRSGDLEKFHINEIELIKKDISDKNQQIANLNKSVEQYQKMTENLYQLIIDLEKSTSLSFISPEQKQLSTLPSSRELVNITRSALTALIKIHKDMPSRFEADFSKKATQIVDEINQKTAKIEEINSEREKVLAQVQKLERLASIQEKETESLKIICENLKEQKVSIDSHHMTQSAIIHDQIRSIKSNTKNLKQVARAKEEKNQKNAKIANMPPNKKTLDSIKEDIEIQDEIDQLQENLDRELQEHQMTNDELELTKVDIERAKVVIEKFKQSLTKEQKEAADSINNRLKQMIEQQREDFKRAMKNQRKANAELDKQKADLIEEERMLRNYLQSLEKQFQIQTQRLPSLSVLQHRFEPEMQQIRGFPKRSKQRAPDDSEMRTIKKAIFRLQNRKLVSKSVLVGKNLR</sequence>
<gene>
    <name evidence="2" type="ORF">M9Y10_002582</name>
</gene>
<name>A0ABR2LAC1_9EUKA</name>
<keyword evidence="3" id="KW-1185">Reference proteome</keyword>